<evidence type="ECO:0000313" key="1">
    <source>
        <dbReference type="EMBL" id="KAI5654619.1"/>
    </source>
</evidence>
<accession>A0ACC0A212</accession>
<name>A0ACC0A212_CATRO</name>
<evidence type="ECO:0000313" key="2">
    <source>
        <dbReference type="Proteomes" id="UP001060085"/>
    </source>
</evidence>
<reference evidence="2" key="1">
    <citation type="journal article" date="2023" name="Nat. Plants">
        <title>Single-cell RNA sequencing provides a high-resolution roadmap for understanding the multicellular compartmentation of specialized metabolism.</title>
        <authorList>
            <person name="Sun S."/>
            <person name="Shen X."/>
            <person name="Li Y."/>
            <person name="Li Y."/>
            <person name="Wang S."/>
            <person name="Li R."/>
            <person name="Zhang H."/>
            <person name="Shen G."/>
            <person name="Guo B."/>
            <person name="Wei J."/>
            <person name="Xu J."/>
            <person name="St-Pierre B."/>
            <person name="Chen S."/>
            <person name="Sun C."/>
        </authorList>
    </citation>
    <scope>NUCLEOTIDE SEQUENCE [LARGE SCALE GENOMIC DNA]</scope>
</reference>
<gene>
    <name evidence="1" type="ORF">M9H77_31806</name>
</gene>
<protein>
    <submittedName>
        <fullName evidence="1">Uncharacterized protein</fullName>
    </submittedName>
</protein>
<proteinExistence type="predicted"/>
<sequence>MTSAEHLPSYFPFLGSLSPVVNDKIKLFYVIPFVPELGLGHSFHATDGDAVSPTLKQAQLAGPPTCTPNSGPCKGLSTLISFKANWYGYGISSHNIFEDSNLVLGLGNGKMEQDLS</sequence>
<dbReference type="Proteomes" id="UP001060085">
    <property type="component" value="Linkage Group LG07"/>
</dbReference>
<keyword evidence="2" id="KW-1185">Reference proteome</keyword>
<comment type="caution">
    <text evidence="1">The sequence shown here is derived from an EMBL/GenBank/DDBJ whole genome shotgun (WGS) entry which is preliminary data.</text>
</comment>
<organism evidence="1 2">
    <name type="scientific">Catharanthus roseus</name>
    <name type="common">Madagascar periwinkle</name>
    <name type="synonym">Vinca rosea</name>
    <dbReference type="NCBI Taxonomy" id="4058"/>
    <lineage>
        <taxon>Eukaryota</taxon>
        <taxon>Viridiplantae</taxon>
        <taxon>Streptophyta</taxon>
        <taxon>Embryophyta</taxon>
        <taxon>Tracheophyta</taxon>
        <taxon>Spermatophyta</taxon>
        <taxon>Magnoliopsida</taxon>
        <taxon>eudicotyledons</taxon>
        <taxon>Gunneridae</taxon>
        <taxon>Pentapetalae</taxon>
        <taxon>asterids</taxon>
        <taxon>lamiids</taxon>
        <taxon>Gentianales</taxon>
        <taxon>Apocynaceae</taxon>
        <taxon>Rauvolfioideae</taxon>
        <taxon>Vinceae</taxon>
        <taxon>Catharanthinae</taxon>
        <taxon>Catharanthus</taxon>
    </lineage>
</organism>
<dbReference type="EMBL" id="CM044707">
    <property type="protein sequence ID" value="KAI5654619.1"/>
    <property type="molecule type" value="Genomic_DNA"/>
</dbReference>